<organism evidence="8 9">
    <name type="scientific">Niastella vici</name>
    <dbReference type="NCBI Taxonomy" id="1703345"/>
    <lineage>
        <taxon>Bacteria</taxon>
        <taxon>Pseudomonadati</taxon>
        <taxon>Bacteroidota</taxon>
        <taxon>Chitinophagia</taxon>
        <taxon>Chitinophagales</taxon>
        <taxon>Chitinophagaceae</taxon>
        <taxon>Niastella</taxon>
    </lineage>
</organism>
<feature type="signal peptide" evidence="6">
    <location>
        <begin position="1"/>
        <end position="21"/>
    </location>
</feature>
<evidence type="ECO:0000259" key="7">
    <source>
        <dbReference type="SMART" id="SM00014"/>
    </source>
</evidence>
<dbReference type="GO" id="GO:0016020">
    <property type="term" value="C:membrane"/>
    <property type="evidence" value="ECO:0007669"/>
    <property type="project" value="UniProtKB-SubCell"/>
</dbReference>
<sequence>MRSYYKYGFYLLLLFPLAANAQRDIFRKMDSMSRQPPPLKRGNQDSIRREFYNQTTKISFPVYWKLMASDLKQQVTSPFHAKPRLWYRAAAVVAVTGGVLLLDESISRAAVDWRKSSPGMVNTSKFVTNFGGPYEVITLAALGTYGWVFRNTKIKTTTLLATQAYITSAVIFEAAKFLSGRQRPYYYDPETNSNDPTWHGPFYQFKKDANGNKPNSYSYTSFPSGHTTLAFAAATVYAMEYSDRPAIKILSYGAATIVGLSRITENKHWASDVLIGGLLGHLIGRQVVNNYHRYAKLKTEAAQEAVRHKNTISFAPQYQFGRWLPGIVYKFN</sequence>
<dbReference type="Pfam" id="PF01569">
    <property type="entry name" value="PAP2"/>
    <property type="match status" value="1"/>
</dbReference>
<evidence type="ECO:0000256" key="2">
    <source>
        <dbReference type="ARBA" id="ARBA00008816"/>
    </source>
</evidence>
<dbReference type="InterPro" id="IPR000326">
    <property type="entry name" value="PAP2/HPO"/>
</dbReference>
<accession>A0A1V9FTW0</accession>
<evidence type="ECO:0000256" key="1">
    <source>
        <dbReference type="ARBA" id="ARBA00004141"/>
    </source>
</evidence>
<proteinExistence type="inferred from homology"/>
<evidence type="ECO:0000313" key="9">
    <source>
        <dbReference type="Proteomes" id="UP000192796"/>
    </source>
</evidence>
<evidence type="ECO:0000256" key="4">
    <source>
        <dbReference type="ARBA" id="ARBA00022989"/>
    </source>
</evidence>
<keyword evidence="6" id="KW-0732">Signal</keyword>
<dbReference type="GO" id="GO:0006644">
    <property type="term" value="P:phospholipid metabolic process"/>
    <property type="evidence" value="ECO:0007669"/>
    <property type="project" value="InterPro"/>
</dbReference>
<name>A0A1V9FTW0_9BACT</name>
<dbReference type="InterPro" id="IPR036938">
    <property type="entry name" value="PAP2/HPO_sf"/>
</dbReference>
<keyword evidence="3" id="KW-0812">Transmembrane</keyword>
<dbReference type="STRING" id="1703345.A3860_31415"/>
<dbReference type="RefSeq" id="WP_081150549.1">
    <property type="nucleotide sequence ID" value="NZ_LVYD01000056.1"/>
</dbReference>
<protein>
    <recommendedName>
        <fullName evidence="7">Phosphatidic acid phosphatase type 2/haloperoxidase domain-containing protein</fullName>
    </recommendedName>
</protein>
<comment type="similarity">
    <text evidence="2">Belongs to the PA-phosphatase related phosphoesterase family.</text>
</comment>
<evidence type="ECO:0000256" key="5">
    <source>
        <dbReference type="ARBA" id="ARBA00023136"/>
    </source>
</evidence>
<evidence type="ECO:0000313" key="8">
    <source>
        <dbReference type="EMBL" id="OQP61773.1"/>
    </source>
</evidence>
<dbReference type="EMBL" id="LVYD01000056">
    <property type="protein sequence ID" value="OQP61773.1"/>
    <property type="molecule type" value="Genomic_DNA"/>
</dbReference>
<dbReference type="PANTHER" id="PTHR10165">
    <property type="entry name" value="LIPID PHOSPHATE PHOSPHATASE"/>
    <property type="match status" value="1"/>
</dbReference>
<keyword evidence="5" id="KW-0472">Membrane</keyword>
<keyword evidence="9" id="KW-1185">Reference proteome</keyword>
<keyword evidence="4" id="KW-1133">Transmembrane helix</keyword>
<comment type="caution">
    <text evidence="8">The sequence shown here is derived from an EMBL/GenBank/DDBJ whole genome shotgun (WGS) entry which is preliminary data.</text>
</comment>
<dbReference type="AlphaFoldDB" id="A0A1V9FTW0"/>
<feature type="chain" id="PRO_5012258100" description="Phosphatidic acid phosphatase type 2/haloperoxidase domain-containing protein" evidence="6">
    <location>
        <begin position="22"/>
        <end position="332"/>
    </location>
</feature>
<dbReference type="Proteomes" id="UP000192796">
    <property type="component" value="Unassembled WGS sequence"/>
</dbReference>
<dbReference type="SUPFAM" id="SSF48317">
    <property type="entry name" value="Acid phosphatase/Vanadium-dependent haloperoxidase"/>
    <property type="match status" value="1"/>
</dbReference>
<dbReference type="SMART" id="SM00014">
    <property type="entry name" value="acidPPc"/>
    <property type="match status" value="1"/>
</dbReference>
<evidence type="ECO:0000256" key="3">
    <source>
        <dbReference type="ARBA" id="ARBA00022692"/>
    </source>
</evidence>
<feature type="domain" description="Phosphatidic acid phosphatase type 2/haloperoxidase" evidence="7">
    <location>
        <begin position="156"/>
        <end position="288"/>
    </location>
</feature>
<dbReference type="Gene3D" id="1.20.144.10">
    <property type="entry name" value="Phosphatidic acid phosphatase type 2/haloperoxidase"/>
    <property type="match status" value="1"/>
</dbReference>
<gene>
    <name evidence="8" type="ORF">A3860_31415</name>
</gene>
<evidence type="ECO:0000256" key="6">
    <source>
        <dbReference type="SAM" id="SignalP"/>
    </source>
</evidence>
<reference evidence="8 9" key="1">
    <citation type="submission" date="2016-03" db="EMBL/GenBank/DDBJ databases">
        <title>Niastella vici sp. nov., isolated from farmland soil.</title>
        <authorList>
            <person name="Chen L."/>
            <person name="Wang D."/>
            <person name="Yang S."/>
            <person name="Wang G."/>
        </authorList>
    </citation>
    <scope>NUCLEOTIDE SEQUENCE [LARGE SCALE GENOMIC DNA]</scope>
    <source>
        <strain evidence="8 9">DJ57</strain>
    </source>
</reference>
<dbReference type="InterPro" id="IPR043216">
    <property type="entry name" value="PAP-like"/>
</dbReference>
<dbReference type="OrthoDB" id="9773582at2"/>
<comment type="subcellular location">
    <subcellularLocation>
        <location evidence="1">Membrane</location>
        <topology evidence="1">Multi-pass membrane protein</topology>
    </subcellularLocation>
</comment>